<feature type="region of interest" description="Disordered" evidence="4">
    <location>
        <begin position="1"/>
        <end position="72"/>
    </location>
</feature>
<proteinExistence type="predicted"/>
<dbReference type="SUPFAM" id="SSF69369">
    <property type="entry name" value="Cloacin translocation domain"/>
    <property type="match status" value="1"/>
</dbReference>
<dbReference type="STRING" id="428992.SAMN05216272_105180"/>
<dbReference type="GO" id="GO:0042742">
    <property type="term" value="P:defense response to bacterium"/>
    <property type="evidence" value="ECO:0007669"/>
    <property type="project" value="UniProtKB-KW"/>
</dbReference>
<keyword evidence="1" id="KW-0929">Antimicrobial</keyword>
<keyword evidence="2" id="KW-0044">Antibiotic</keyword>
<dbReference type="AlphaFoldDB" id="A0A1G8HEU3"/>
<reference evidence="7" key="1">
    <citation type="submission" date="2016-10" db="EMBL/GenBank/DDBJ databases">
        <authorList>
            <person name="Varghese N."/>
            <person name="Submissions S."/>
        </authorList>
    </citation>
    <scope>NUCLEOTIDE SEQUENCE [LARGE SCALE GENOMIC DNA]</scope>
    <source>
        <strain evidence="7">CCM 7469</strain>
    </source>
</reference>
<dbReference type="GO" id="GO:0031640">
    <property type="term" value="P:killing of cells of another organism"/>
    <property type="evidence" value="ECO:0007669"/>
    <property type="project" value="UniProtKB-KW"/>
</dbReference>
<keyword evidence="7" id="KW-1185">Reference proteome</keyword>
<evidence type="ECO:0000313" key="6">
    <source>
        <dbReference type="EMBL" id="SDI05031.1"/>
    </source>
</evidence>
<gene>
    <name evidence="6" type="ORF">SAMN05216272_105180</name>
</gene>
<dbReference type="Proteomes" id="UP000199636">
    <property type="component" value="Unassembled WGS sequence"/>
</dbReference>
<evidence type="ECO:0000256" key="2">
    <source>
        <dbReference type="ARBA" id="ARBA00023022"/>
    </source>
</evidence>
<feature type="domain" description="Pyosin/cloacin translocation" evidence="5">
    <location>
        <begin position="166"/>
        <end position="292"/>
    </location>
</feature>
<dbReference type="Pfam" id="PF06958">
    <property type="entry name" value="Pyocin_S"/>
    <property type="match status" value="1"/>
</dbReference>
<accession>A0A1G8HEU3</accession>
<evidence type="ECO:0000313" key="7">
    <source>
        <dbReference type="Proteomes" id="UP000199636"/>
    </source>
</evidence>
<sequence>MAEEWGRQHGNSVDQRHREEPRAGVPGELREGLRALEEQAQRRHAAQRQYAPPAPSGRTFTKSARLPDGQSEHAVVRGPLPIDILWDYGHCAILGGCEQTRSGVPLRLIHPCRGTDLLGRLGALTLSAPHCRACVSRDAAADNLLGLLALLWPARLDDSALYSETELRRLKRATTRVRLHLEQLADGRLKGYAFYTGGRRDWEQVDVIPFVPRGERLVADFGDGAELLWSPAAMADQAGIPLLSDPPKVPQIWVFPPSEAADSIILDPIFPPDYRDAILLFPAGSGIPPLYAVIGTTRPGC</sequence>
<dbReference type="RefSeq" id="WP_090263097.1">
    <property type="nucleotide sequence ID" value="NZ_FNDS01000005.1"/>
</dbReference>
<organism evidence="6 7">
    <name type="scientific">Pseudomonas panipatensis</name>
    <dbReference type="NCBI Taxonomy" id="428992"/>
    <lineage>
        <taxon>Bacteria</taxon>
        <taxon>Pseudomonadati</taxon>
        <taxon>Pseudomonadota</taxon>
        <taxon>Gammaproteobacteria</taxon>
        <taxon>Pseudomonadales</taxon>
        <taxon>Pseudomonadaceae</taxon>
        <taxon>Pseudomonas</taxon>
    </lineage>
</organism>
<evidence type="ECO:0000256" key="3">
    <source>
        <dbReference type="ARBA" id="ARBA00023048"/>
    </source>
</evidence>
<dbReference type="OrthoDB" id="982153at2"/>
<dbReference type="InterPro" id="IPR036302">
    <property type="entry name" value="Pyosin/cloacin_T_dom_sf"/>
</dbReference>
<dbReference type="InterPro" id="IPR016128">
    <property type="entry name" value="Pyosin/cloacin_T_dom"/>
</dbReference>
<keyword evidence="3" id="KW-0078">Bacteriocin</keyword>
<name>A0A1G8HEU3_9PSED</name>
<evidence type="ECO:0000259" key="5">
    <source>
        <dbReference type="Pfam" id="PF06958"/>
    </source>
</evidence>
<feature type="compositionally biased region" description="Basic and acidic residues" evidence="4">
    <location>
        <begin position="14"/>
        <end position="41"/>
    </location>
</feature>
<dbReference type="EMBL" id="FNDS01000005">
    <property type="protein sequence ID" value="SDI05031.1"/>
    <property type="molecule type" value="Genomic_DNA"/>
</dbReference>
<evidence type="ECO:0000256" key="1">
    <source>
        <dbReference type="ARBA" id="ARBA00022529"/>
    </source>
</evidence>
<protein>
    <submittedName>
        <fullName evidence="6">S-type Pyocin</fullName>
    </submittedName>
</protein>
<evidence type="ECO:0000256" key="4">
    <source>
        <dbReference type="SAM" id="MobiDB-lite"/>
    </source>
</evidence>